<dbReference type="AlphaFoldDB" id="A0A8J5JMG6"/>
<evidence type="ECO:0000313" key="9">
    <source>
        <dbReference type="EMBL" id="KAG7160335.1"/>
    </source>
</evidence>
<feature type="non-terminal residue" evidence="9">
    <location>
        <position position="93"/>
    </location>
</feature>
<dbReference type="InterPro" id="IPR052192">
    <property type="entry name" value="Insect_Ionotropic_Sensory_Rcpt"/>
</dbReference>
<comment type="subcellular location">
    <subcellularLocation>
        <location evidence="1">Cell membrane</location>
        <topology evidence="1">Multi-pass membrane protein</topology>
    </subcellularLocation>
</comment>
<keyword evidence="2" id="KW-1003">Cell membrane</keyword>
<evidence type="ECO:0000256" key="7">
    <source>
        <dbReference type="ARBA" id="ARBA00023180"/>
    </source>
</evidence>
<evidence type="ECO:0000256" key="6">
    <source>
        <dbReference type="ARBA" id="ARBA00023170"/>
    </source>
</evidence>
<accession>A0A8J5JMG6</accession>
<proteinExistence type="predicted"/>
<reference evidence="9" key="1">
    <citation type="journal article" date="2021" name="Sci. Adv.">
        <title>The American lobster genome reveals insights on longevity, neural, and immune adaptations.</title>
        <authorList>
            <person name="Polinski J.M."/>
            <person name="Zimin A.V."/>
            <person name="Clark K.F."/>
            <person name="Kohn A.B."/>
            <person name="Sadowski N."/>
            <person name="Timp W."/>
            <person name="Ptitsyn A."/>
            <person name="Khanna P."/>
            <person name="Romanova D.Y."/>
            <person name="Williams P."/>
            <person name="Greenwood S.J."/>
            <person name="Moroz L.L."/>
            <person name="Walt D.R."/>
            <person name="Bodnar A.G."/>
        </authorList>
    </citation>
    <scope>NUCLEOTIDE SEQUENCE</scope>
    <source>
        <strain evidence="9">GMGI-L3</strain>
    </source>
</reference>
<keyword evidence="5 8" id="KW-0472">Membrane</keyword>
<keyword evidence="6 9" id="KW-0675">Receptor</keyword>
<dbReference type="PANTHER" id="PTHR42643:SF24">
    <property type="entry name" value="IONOTROPIC RECEPTOR 60A"/>
    <property type="match status" value="1"/>
</dbReference>
<dbReference type="EMBL" id="JAHLQT010031306">
    <property type="protein sequence ID" value="KAG7160335.1"/>
    <property type="molecule type" value="Genomic_DNA"/>
</dbReference>
<gene>
    <name evidence="9" type="primary">Grik2-L22</name>
    <name evidence="9" type="ORF">Hamer_G001554</name>
</gene>
<dbReference type="PANTHER" id="PTHR42643">
    <property type="entry name" value="IONOTROPIC RECEPTOR 20A-RELATED"/>
    <property type="match status" value="1"/>
</dbReference>
<evidence type="ECO:0000313" key="10">
    <source>
        <dbReference type="Proteomes" id="UP000747542"/>
    </source>
</evidence>
<evidence type="ECO:0000256" key="8">
    <source>
        <dbReference type="SAM" id="Phobius"/>
    </source>
</evidence>
<protein>
    <submittedName>
        <fullName evidence="9">Putative glutamate receptor ionotropic, kainate 2-like 22</fullName>
    </submittedName>
</protein>
<evidence type="ECO:0000256" key="3">
    <source>
        <dbReference type="ARBA" id="ARBA00022692"/>
    </source>
</evidence>
<comment type="caution">
    <text evidence="9">The sequence shown here is derived from an EMBL/GenBank/DDBJ whole genome shotgun (WGS) entry which is preliminary data.</text>
</comment>
<dbReference type="Proteomes" id="UP000747542">
    <property type="component" value="Unassembled WGS sequence"/>
</dbReference>
<name>A0A8J5JMG6_HOMAM</name>
<dbReference type="GO" id="GO:0005886">
    <property type="term" value="C:plasma membrane"/>
    <property type="evidence" value="ECO:0007669"/>
    <property type="project" value="UniProtKB-SubCell"/>
</dbReference>
<keyword evidence="4 8" id="KW-1133">Transmembrane helix</keyword>
<keyword evidence="7" id="KW-0325">Glycoprotein</keyword>
<keyword evidence="10" id="KW-1185">Reference proteome</keyword>
<evidence type="ECO:0000256" key="1">
    <source>
        <dbReference type="ARBA" id="ARBA00004651"/>
    </source>
</evidence>
<keyword evidence="3 8" id="KW-0812">Transmembrane</keyword>
<evidence type="ECO:0000256" key="5">
    <source>
        <dbReference type="ARBA" id="ARBA00023136"/>
    </source>
</evidence>
<evidence type="ECO:0000256" key="2">
    <source>
        <dbReference type="ARBA" id="ARBA00022475"/>
    </source>
</evidence>
<feature type="transmembrane region" description="Helical" evidence="8">
    <location>
        <begin position="67"/>
        <end position="85"/>
    </location>
</feature>
<evidence type="ECO:0000256" key="4">
    <source>
        <dbReference type="ARBA" id="ARBA00022989"/>
    </source>
</evidence>
<organism evidence="9 10">
    <name type="scientific">Homarus americanus</name>
    <name type="common">American lobster</name>
    <dbReference type="NCBI Taxonomy" id="6706"/>
    <lineage>
        <taxon>Eukaryota</taxon>
        <taxon>Metazoa</taxon>
        <taxon>Ecdysozoa</taxon>
        <taxon>Arthropoda</taxon>
        <taxon>Crustacea</taxon>
        <taxon>Multicrustacea</taxon>
        <taxon>Malacostraca</taxon>
        <taxon>Eumalacostraca</taxon>
        <taxon>Eucarida</taxon>
        <taxon>Decapoda</taxon>
        <taxon>Pleocyemata</taxon>
        <taxon>Astacidea</taxon>
        <taxon>Nephropoidea</taxon>
        <taxon>Nephropidae</taxon>
        <taxon>Homarus</taxon>
    </lineage>
</organism>
<sequence>IGAPFRHRLDLKLQRLLEAGLITFWMDDVISTHVRHTRRQQFQGSGDNIVYNEDDGQVVLSLHHLQVTFYLLLLGHVLGLITFLLEHILHRFC</sequence>